<dbReference type="EMBL" id="JACPRF010000215">
    <property type="protein sequence ID" value="MBI2876639.1"/>
    <property type="molecule type" value="Genomic_DNA"/>
</dbReference>
<evidence type="ECO:0000313" key="3">
    <source>
        <dbReference type="EMBL" id="MBI2876639.1"/>
    </source>
</evidence>
<proteinExistence type="predicted"/>
<dbReference type="AlphaFoldDB" id="A0A932CNX7"/>
<sequence>MPIYEYLCNSCRKRFSKLWKTISASQEASCPHCGSGDLQRLISRVAVIRSEESRLDNLADPSNFGDLDESDPRSLARWMKKMGQETGEDLGEEFNEVVERLEAGESPDQIEGSMPDPGGEDAWGGGGSLDDV</sequence>
<feature type="compositionally biased region" description="Gly residues" evidence="1">
    <location>
        <begin position="121"/>
        <end position="132"/>
    </location>
</feature>
<protein>
    <submittedName>
        <fullName evidence="3">Zinc ribbon domain-containing protein</fullName>
    </submittedName>
</protein>
<dbReference type="Pfam" id="PF09723">
    <property type="entry name" value="Zn_ribbon_8"/>
    <property type="match status" value="1"/>
</dbReference>
<dbReference type="PANTHER" id="PTHR34404:SF3">
    <property type="entry name" value="REGULATORY PROTEIN, FMDB FAMILY"/>
    <property type="match status" value="1"/>
</dbReference>
<evidence type="ECO:0000256" key="1">
    <source>
        <dbReference type="SAM" id="MobiDB-lite"/>
    </source>
</evidence>
<comment type="caution">
    <text evidence="3">The sequence shown here is derived from an EMBL/GenBank/DDBJ whole genome shotgun (WGS) entry which is preliminary data.</text>
</comment>
<dbReference type="InterPro" id="IPR013429">
    <property type="entry name" value="Regulatory_FmdB_Zinc_ribbon"/>
</dbReference>
<dbReference type="SMART" id="SM00834">
    <property type="entry name" value="CxxC_CXXC_SSSS"/>
    <property type="match status" value="1"/>
</dbReference>
<gene>
    <name evidence="3" type="ORF">HYY20_07135</name>
</gene>
<reference evidence="3" key="1">
    <citation type="submission" date="2020-07" db="EMBL/GenBank/DDBJ databases">
        <title>Huge and variable diversity of episymbiotic CPR bacteria and DPANN archaea in groundwater ecosystems.</title>
        <authorList>
            <person name="He C.Y."/>
            <person name="Keren R."/>
            <person name="Whittaker M."/>
            <person name="Farag I.F."/>
            <person name="Doudna J."/>
            <person name="Cate J.H.D."/>
            <person name="Banfield J.F."/>
        </authorList>
    </citation>
    <scope>NUCLEOTIDE SEQUENCE</scope>
    <source>
        <strain evidence="3">NC_groundwater_672_Ag_B-0.1um_62_36</strain>
    </source>
</reference>
<evidence type="ECO:0000313" key="4">
    <source>
        <dbReference type="Proteomes" id="UP000769766"/>
    </source>
</evidence>
<evidence type="ECO:0000259" key="2">
    <source>
        <dbReference type="SMART" id="SM00834"/>
    </source>
</evidence>
<dbReference type="Proteomes" id="UP000769766">
    <property type="component" value="Unassembled WGS sequence"/>
</dbReference>
<dbReference type="NCBIfam" id="TIGR02605">
    <property type="entry name" value="CxxC_CxxC_SSSS"/>
    <property type="match status" value="1"/>
</dbReference>
<dbReference type="PANTHER" id="PTHR34404">
    <property type="entry name" value="REGULATORY PROTEIN, FMDB FAMILY"/>
    <property type="match status" value="1"/>
</dbReference>
<accession>A0A932CNX7</accession>
<name>A0A932CNX7_UNCTE</name>
<feature type="domain" description="Putative regulatory protein FmdB zinc ribbon" evidence="2">
    <location>
        <begin position="1"/>
        <end position="43"/>
    </location>
</feature>
<feature type="region of interest" description="Disordered" evidence="1">
    <location>
        <begin position="101"/>
        <end position="132"/>
    </location>
</feature>
<organism evidence="3 4">
    <name type="scientific">Tectimicrobiota bacterium</name>
    <dbReference type="NCBI Taxonomy" id="2528274"/>
    <lineage>
        <taxon>Bacteria</taxon>
        <taxon>Pseudomonadati</taxon>
        <taxon>Nitrospinota/Tectimicrobiota group</taxon>
        <taxon>Candidatus Tectimicrobiota</taxon>
    </lineage>
</organism>